<keyword evidence="2" id="KW-1185">Reference proteome</keyword>
<dbReference type="EMBL" id="KF806589">
    <property type="protein sequence ID" value="AHI60237.1"/>
    <property type="molecule type" value="Genomic_DNA"/>
</dbReference>
<dbReference type="KEGG" id="vg:18502024"/>
<evidence type="ECO:0000313" key="2">
    <source>
        <dbReference type="Proteomes" id="UP000019306"/>
    </source>
</evidence>
<organism evidence="1 2">
    <name type="scientific">Erwinia phage Ea35-70</name>
    <dbReference type="NCBI Taxonomy" id="1429768"/>
    <lineage>
        <taxon>Viruses</taxon>
        <taxon>Duplodnaviria</taxon>
        <taxon>Heunggongvirae</taxon>
        <taxon>Uroviricota</taxon>
        <taxon>Caudoviricetes</taxon>
        <taxon>Chimalliviridae</taxon>
        <taxon>Agricanvirus</taxon>
        <taxon>Agricanvirus Ea3570</taxon>
    </lineage>
</organism>
<dbReference type="Proteomes" id="UP000019306">
    <property type="component" value="Segment"/>
</dbReference>
<accession>W6ARK3</accession>
<protein>
    <submittedName>
        <fullName evidence="1">Uncharacterized protein</fullName>
    </submittedName>
</protein>
<gene>
    <name evidence="1" type="ORF">Ea357_086</name>
</gene>
<evidence type="ECO:0000313" key="1">
    <source>
        <dbReference type="EMBL" id="AHI60237.1"/>
    </source>
</evidence>
<sequence>MTLLKIAAGALFLGWIITGGITTIDAYLSPEPTEGKSIHF</sequence>
<name>W6ARK3_9CAUD</name>
<dbReference type="GeneID" id="18502024"/>
<dbReference type="RefSeq" id="YP_009004879.1">
    <property type="nucleotide sequence ID" value="NC_023557.1"/>
</dbReference>
<reference evidence="1 2" key="1">
    <citation type="submission" date="2013-11" db="EMBL/GenBank/DDBJ databases">
        <title>Characterization of two new Erwinia spp. phages.</title>
        <authorList>
            <person name="Yagubi A.I."/>
            <person name="Kropinski A.M."/>
            <person name="Castle A.J."/>
            <person name="Svircev A.M."/>
        </authorList>
    </citation>
    <scope>NUCLEOTIDE SEQUENCE [LARGE SCALE GENOMIC DNA]</scope>
</reference>
<proteinExistence type="predicted"/>